<evidence type="ECO:0000259" key="2">
    <source>
        <dbReference type="PROSITE" id="PS50010"/>
    </source>
</evidence>
<reference evidence="3" key="1">
    <citation type="journal article" date="2021" name="Nat. Commun.">
        <title>Genetic determinants of endophytism in the Arabidopsis root mycobiome.</title>
        <authorList>
            <person name="Mesny F."/>
            <person name="Miyauchi S."/>
            <person name="Thiergart T."/>
            <person name="Pickel B."/>
            <person name="Atanasova L."/>
            <person name="Karlsson M."/>
            <person name="Huettel B."/>
            <person name="Barry K.W."/>
            <person name="Haridas S."/>
            <person name="Chen C."/>
            <person name="Bauer D."/>
            <person name="Andreopoulos W."/>
            <person name="Pangilinan J."/>
            <person name="LaButti K."/>
            <person name="Riley R."/>
            <person name="Lipzen A."/>
            <person name="Clum A."/>
            <person name="Drula E."/>
            <person name="Henrissat B."/>
            <person name="Kohler A."/>
            <person name="Grigoriev I.V."/>
            <person name="Martin F.M."/>
            <person name="Hacquard S."/>
        </authorList>
    </citation>
    <scope>NUCLEOTIDE SEQUENCE</scope>
    <source>
        <strain evidence="3">MPI-SDFR-AT-0120</strain>
    </source>
</reference>
<comment type="caution">
    <text evidence="3">The sequence shown here is derived from an EMBL/GenBank/DDBJ whole genome shotgun (WGS) entry which is preliminary data.</text>
</comment>
<sequence>MEPVSALFGVMAALPQCIQSAKELYDLRSRYKDASILITAIYSESMVIAASLSQVQNLLQHDALQSKPQLLETFDRALTGCRVVYGCLEEEVRDLVAKADADELKFKDRAKFLWKEDTFKELLTQIRGQQSALSLLIQGLQMESIADIRKLIEENSATLDKVVKRSKTLRQSHPRVTVPESLFNHEVAVEDAAEAESIIKSTEFTFDDEVINSRAYRRAMALYTSTSETKATEVAEEEVGQDEPPAYDASRGVATLDEKPVAIKGHDDGVPERATWLKLNKETKEPAEHPEAATNERDVFESIENDLLPYMPRITSTAPHLSSLRTTVVHSSTDLHSSREPRPPIRSPSEDNALHLSEHAPPHLSEHAPPLPPRRPSGQQLHSYSCAAPVRSSSLDDSIESSQVPSVLSKVSTSSSYTSLEQSSPNTFVSRKPLRKPLPLRHQVSQDVLSTVYGSGQITGSPVAVPSLKNVRMHDIWMSLIIAEQKCIDRLIKFRKMFYDNVLQHWPLLEKHLEAIPICEQLAQLNKELLLQPFEEQAAECEDATCDALKFEVYTGKIQKLYREYCQRMPHARSSLRTTQSVDPKFDPFVNTVGLSIAWFGKSWEHYLELPITQLDIYAETMQSLLELAETLPEPAAVKETTRLKRALQALQWLRTMVSATLEDAQSREAIQNLEKRIHTLDSNIFSQLRLLDSARRVRHQGSMAIKLKGQGPWHPVHVMLLDNYLLWGKVKSQKKGKGQKIVVLDAPIAVPDLDISSSCDHHQFQKATMFDEIPRGSMVYTITIGSRSKDSKPHVLGAFGVQELEAWLEHFTAATIVQSPGI</sequence>
<dbReference type="InterPro" id="IPR035899">
    <property type="entry name" value="DBL_dom_sf"/>
</dbReference>
<dbReference type="Pfam" id="PF00621">
    <property type="entry name" value="RhoGEF"/>
    <property type="match status" value="1"/>
</dbReference>
<dbReference type="InterPro" id="IPR052233">
    <property type="entry name" value="Rho-type_GEFs"/>
</dbReference>
<dbReference type="Gene3D" id="1.20.900.10">
    <property type="entry name" value="Dbl homology (DH) domain"/>
    <property type="match status" value="1"/>
</dbReference>
<protein>
    <recommendedName>
        <fullName evidence="2">DH domain-containing protein</fullName>
    </recommendedName>
</protein>
<dbReference type="SMART" id="SM00233">
    <property type="entry name" value="PH"/>
    <property type="match status" value="1"/>
</dbReference>
<dbReference type="InterPro" id="IPR011993">
    <property type="entry name" value="PH-like_dom_sf"/>
</dbReference>
<feature type="compositionally biased region" description="Polar residues" evidence="1">
    <location>
        <begin position="325"/>
        <end position="335"/>
    </location>
</feature>
<dbReference type="InterPro" id="IPR001849">
    <property type="entry name" value="PH_domain"/>
</dbReference>
<dbReference type="PANTHER" id="PTHR46572:SF1">
    <property type="entry name" value="RHO1 GUANINE NUCLEOTIDE EXCHANGE FACTOR TUS1"/>
    <property type="match status" value="1"/>
</dbReference>
<dbReference type="SUPFAM" id="SSF48065">
    <property type="entry name" value="DBL homology domain (DH-domain)"/>
    <property type="match status" value="1"/>
</dbReference>
<accession>A0A8K0R632</accession>
<dbReference type="OrthoDB" id="5365701at2759"/>
<dbReference type="Proteomes" id="UP000813461">
    <property type="component" value="Unassembled WGS sequence"/>
</dbReference>
<organism evidence="3 4">
    <name type="scientific">Paraphoma chrysanthemicola</name>
    <dbReference type="NCBI Taxonomy" id="798071"/>
    <lineage>
        <taxon>Eukaryota</taxon>
        <taxon>Fungi</taxon>
        <taxon>Dikarya</taxon>
        <taxon>Ascomycota</taxon>
        <taxon>Pezizomycotina</taxon>
        <taxon>Dothideomycetes</taxon>
        <taxon>Pleosporomycetidae</taxon>
        <taxon>Pleosporales</taxon>
        <taxon>Pleosporineae</taxon>
        <taxon>Phaeosphaeriaceae</taxon>
        <taxon>Paraphoma</taxon>
    </lineage>
</organism>
<evidence type="ECO:0000313" key="3">
    <source>
        <dbReference type="EMBL" id="KAH7087829.1"/>
    </source>
</evidence>
<gene>
    <name evidence="3" type="ORF">FB567DRAFT_355180</name>
</gene>
<evidence type="ECO:0000256" key="1">
    <source>
        <dbReference type="SAM" id="MobiDB-lite"/>
    </source>
</evidence>
<dbReference type="EMBL" id="JAGMVJ010000009">
    <property type="protein sequence ID" value="KAH7087829.1"/>
    <property type="molecule type" value="Genomic_DNA"/>
</dbReference>
<dbReference type="PANTHER" id="PTHR46572">
    <property type="entry name" value="RHO1 GDP-GTP EXCHANGE PROTEIN 1-RELATED"/>
    <property type="match status" value="1"/>
</dbReference>
<feature type="region of interest" description="Disordered" evidence="1">
    <location>
        <begin position="325"/>
        <end position="387"/>
    </location>
</feature>
<name>A0A8K0R632_9PLEO</name>
<dbReference type="SUPFAM" id="SSF50729">
    <property type="entry name" value="PH domain-like"/>
    <property type="match status" value="1"/>
</dbReference>
<proteinExistence type="predicted"/>
<dbReference type="InterPro" id="IPR000219">
    <property type="entry name" value="DH_dom"/>
</dbReference>
<evidence type="ECO:0000313" key="4">
    <source>
        <dbReference type="Proteomes" id="UP000813461"/>
    </source>
</evidence>
<dbReference type="GO" id="GO:0005085">
    <property type="term" value="F:guanyl-nucleotide exchange factor activity"/>
    <property type="evidence" value="ECO:0007669"/>
    <property type="project" value="InterPro"/>
</dbReference>
<dbReference type="Gene3D" id="2.30.29.30">
    <property type="entry name" value="Pleckstrin-homology domain (PH domain)/Phosphotyrosine-binding domain (PTB)"/>
    <property type="match status" value="1"/>
</dbReference>
<feature type="domain" description="DH" evidence="2">
    <location>
        <begin position="472"/>
        <end position="661"/>
    </location>
</feature>
<feature type="compositionally biased region" description="Basic and acidic residues" evidence="1">
    <location>
        <begin position="336"/>
        <end position="366"/>
    </location>
</feature>
<dbReference type="PROSITE" id="PS50010">
    <property type="entry name" value="DH_2"/>
    <property type="match status" value="1"/>
</dbReference>
<dbReference type="AlphaFoldDB" id="A0A8K0R632"/>
<keyword evidence="4" id="KW-1185">Reference proteome</keyword>